<name>A0A4V0P2M6_FLUSA</name>
<dbReference type="RefSeq" id="WP_130610254.1">
    <property type="nucleotide sequence ID" value="NZ_AP019368.1"/>
</dbReference>
<gene>
    <name evidence="2" type="ORF">JCM31447_22050</name>
</gene>
<dbReference type="EMBL" id="AP019368">
    <property type="protein sequence ID" value="BBH53757.1"/>
    <property type="molecule type" value="Genomic_DNA"/>
</dbReference>
<feature type="chain" id="PRO_5020828258" description="Cytochrome c domain-containing protein" evidence="1">
    <location>
        <begin position="25"/>
        <end position="481"/>
    </location>
</feature>
<reference evidence="2 3" key="1">
    <citation type="submission" date="2018-12" db="EMBL/GenBank/DDBJ databases">
        <title>Rubrispira sanarue gen. nov., sp., nov., a member of the order Silvanigrellales, isolated from a brackish lake in Hamamatsu Japan.</title>
        <authorList>
            <person name="Maejima Y."/>
            <person name="Iino T."/>
            <person name="Muraguchi Y."/>
            <person name="Fukuda K."/>
            <person name="Nojiri H."/>
            <person name="Ohkuma M."/>
            <person name="Moriuchi R."/>
            <person name="Dohra H."/>
            <person name="Kimbara K."/>
            <person name="Shintani M."/>
        </authorList>
    </citation>
    <scope>NUCLEOTIDE SEQUENCE [LARGE SCALE GENOMIC DNA]</scope>
    <source>
        <strain evidence="2 3">RF1110005</strain>
    </source>
</reference>
<dbReference type="KEGG" id="sbf:JCM31447_22050"/>
<feature type="signal peptide" evidence="1">
    <location>
        <begin position="1"/>
        <end position="24"/>
    </location>
</feature>
<organism evidence="2 3">
    <name type="scientific">Fluviispira sanaruensis</name>
    <dbReference type="NCBI Taxonomy" id="2493639"/>
    <lineage>
        <taxon>Bacteria</taxon>
        <taxon>Pseudomonadati</taxon>
        <taxon>Bdellovibrionota</taxon>
        <taxon>Oligoflexia</taxon>
        <taxon>Silvanigrellales</taxon>
        <taxon>Silvanigrellaceae</taxon>
        <taxon>Fluviispira</taxon>
    </lineage>
</organism>
<protein>
    <recommendedName>
        <fullName evidence="4">Cytochrome c domain-containing protein</fullName>
    </recommendedName>
</protein>
<dbReference type="Proteomes" id="UP000291236">
    <property type="component" value="Chromosome"/>
</dbReference>
<evidence type="ECO:0000256" key="1">
    <source>
        <dbReference type="SAM" id="SignalP"/>
    </source>
</evidence>
<accession>A0A4V0P2M6</accession>
<keyword evidence="1" id="KW-0732">Signal</keyword>
<evidence type="ECO:0008006" key="4">
    <source>
        <dbReference type="Google" id="ProtNLM"/>
    </source>
</evidence>
<dbReference type="AlphaFoldDB" id="A0A4V0P2M6"/>
<evidence type="ECO:0000313" key="2">
    <source>
        <dbReference type="EMBL" id="BBH53757.1"/>
    </source>
</evidence>
<sequence length="481" mass="53967">MFRKNVRILLPVLLSNFYCSFSHAEDEVKPFENNNGYEPSKQEYNGPKFKLSFNYPNSSKPAENTPWRTSIKNERITVNNAEIYTEALKDAVSKDMRVLIQNYPEWNADDRGWYNEPWLGRAYKNNLKPKEENPNPKLRESIHGMYVGSDLLNKNLFKGTGLKKSFTTYVLTYYDETAAQTLYKVWGRDAQNANIDKAASQFLEGSLIVKAAFTTAGPEIWTAMKGTQAWPLYISVDATKNGKADAVLPPKVTQAYFMQFDIIVKDSKSSPKTGWVFTTLVYDANAPGKDVWDKMVPLGAQWGNDPDINSANNSKAKLLENWINPKAPKYAKMTLGWGGRLSGPNDGAVNDIVYQDRNGKNVYAKNAQNSGCMSCHSSAQWDAKSTMGMNSFLLPATEMPAKSDKNFLVSPAPGSMAWMKWFQSNPGYVPMDAGSVAFDYDMVFTFKSFPLWLSAKTQKKHLLLGVGRSGKSLINMNYNGK</sequence>
<evidence type="ECO:0000313" key="3">
    <source>
        <dbReference type="Proteomes" id="UP000291236"/>
    </source>
</evidence>
<keyword evidence="3" id="KW-1185">Reference proteome</keyword>
<dbReference type="OrthoDB" id="8830878at2"/>
<proteinExistence type="predicted"/>